<dbReference type="PANTHER" id="PTHR35972">
    <property type="entry name" value="SINGLE-PASS MEMBRANE AND COILED-COIL DOMAIN-CONTAINING PROTEIN 3"/>
    <property type="match status" value="1"/>
</dbReference>
<dbReference type="InterPro" id="IPR040004">
    <property type="entry name" value="SMCO3"/>
</dbReference>
<name>A0AAD8CEE4_ACIOX</name>
<accession>A0AAD8CEE4</accession>
<evidence type="ECO:0000313" key="1">
    <source>
        <dbReference type="EMBL" id="KAK1143786.1"/>
    </source>
</evidence>
<proteinExistence type="predicted"/>
<protein>
    <submittedName>
        <fullName evidence="1">Uncharacterized protein</fullName>
    </submittedName>
</protein>
<sequence length="221" mass="24444">MLSWFFEKDKKQEDLIRASQCLHHCLHKFFSTTNKAFDILNSHLNGSFSHISVNESAGIKENCAEVSTAISKIREVTEHTDRLVQKSLEPHLYNKITLSGVSLQEKAEVAKELNQATMGILGGICGPIAAVLFTKSGLENFVSLDDQLTSSPVWSLTVADLLQSSRDISRLLCGAKSQRASLEEATRSLEEVQGVLKPACEAFDDIVCEVKAYIKLITEKM</sequence>
<organism evidence="1 2">
    <name type="scientific">Acipenser oxyrinchus oxyrinchus</name>
    <dbReference type="NCBI Taxonomy" id="40147"/>
    <lineage>
        <taxon>Eukaryota</taxon>
        <taxon>Metazoa</taxon>
        <taxon>Chordata</taxon>
        <taxon>Craniata</taxon>
        <taxon>Vertebrata</taxon>
        <taxon>Euteleostomi</taxon>
        <taxon>Actinopterygii</taxon>
        <taxon>Chondrostei</taxon>
        <taxon>Acipenseriformes</taxon>
        <taxon>Acipenseridae</taxon>
        <taxon>Acipenser</taxon>
    </lineage>
</organism>
<dbReference type="PANTHER" id="PTHR35972:SF1">
    <property type="entry name" value="SINGLE-PASS MEMBRANE AND COILED-COIL DOMAIN-CONTAINING PROTEIN 3"/>
    <property type="match status" value="1"/>
</dbReference>
<dbReference type="InterPro" id="IPR027895">
    <property type="entry name" value="DUF4533"/>
</dbReference>
<evidence type="ECO:0000313" key="2">
    <source>
        <dbReference type="Proteomes" id="UP001230051"/>
    </source>
</evidence>
<reference evidence="1" key="1">
    <citation type="submission" date="2022-02" db="EMBL/GenBank/DDBJ databases">
        <title>Atlantic sturgeon de novo genome assembly.</title>
        <authorList>
            <person name="Stock M."/>
            <person name="Klopp C."/>
            <person name="Guiguen Y."/>
            <person name="Cabau C."/>
            <person name="Parinello H."/>
            <person name="Santidrian Yebra-Pimentel E."/>
            <person name="Kuhl H."/>
            <person name="Dirks R.P."/>
            <person name="Guessner J."/>
            <person name="Wuertz S."/>
            <person name="Du K."/>
            <person name="Schartl M."/>
        </authorList>
    </citation>
    <scope>NUCLEOTIDE SEQUENCE</scope>
    <source>
        <strain evidence="1">STURGEONOMICS-FGT-2020</strain>
        <tissue evidence="1">Whole blood</tissue>
    </source>
</reference>
<gene>
    <name evidence="1" type="ORF">AOXY_G36642</name>
</gene>
<comment type="caution">
    <text evidence="1">The sequence shown here is derived from an EMBL/GenBank/DDBJ whole genome shotgun (WGS) entry which is preliminary data.</text>
</comment>
<keyword evidence="2" id="KW-1185">Reference proteome</keyword>
<dbReference type="Pfam" id="PF15047">
    <property type="entry name" value="DUF4533"/>
    <property type="match status" value="1"/>
</dbReference>
<dbReference type="AlphaFoldDB" id="A0AAD8CEE4"/>
<dbReference type="Proteomes" id="UP001230051">
    <property type="component" value="Unassembled WGS sequence"/>
</dbReference>
<dbReference type="EMBL" id="JAGXEW010000213">
    <property type="protein sequence ID" value="KAK1143786.1"/>
    <property type="molecule type" value="Genomic_DNA"/>
</dbReference>